<name>A0A6H0SA81_9MYCO</name>
<dbReference type="GO" id="GO:0050660">
    <property type="term" value="F:flavin adenine dinucleotide binding"/>
    <property type="evidence" value="ECO:0007669"/>
    <property type="project" value="TreeGrafter"/>
</dbReference>
<dbReference type="AlphaFoldDB" id="A0A6H0SA81"/>
<gene>
    <name evidence="14" type="ORF">EXE63_27870</name>
</gene>
<evidence type="ECO:0000256" key="1">
    <source>
        <dbReference type="ARBA" id="ARBA00004974"/>
    </source>
</evidence>
<protein>
    <recommendedName>
        <fullName evidence="4">acetolactate synthase</fullName>
        <ecNumber evidence="4">2.2.1.6</ecNumber>
    </recommendedName>
</protein>
<dbReference type="InterPro" id="IPR029061">
    <property type="entry name" value="THDP-binding"/>
</dbReference>
<comment type="pathway">
    <text evidence="1">Amino-acid biosynthesis; L-isoleucine biosynthesis; L-isoleucine from 2-oxobutanoate: step 1/4.</text>
</comment>
<evidence type="ECO:0000259" key="11">
    <source>
        <dbReference type="Pfam" id="PF00205"/>
    </source>
</evidence>
<comment type="similarity">
    <text evidence="3 10">Belongs to the TPP enzyme family.</text>
</comment>
<evidence type="ECO:0000313" key="15">
    <source>
        <dbReference type="Proteomes" id="UP000501849"/>
    </source>
</evidence>
<dbReference type="GO" id="GO:0009097">
    <property type="term" value="P:isoleucine biosynthetic process"/>
    <property type="evidence" value="ECO:0007669"/>
    <property type="project" value="UniProtKB-UniPathway"/>
</dbReference>
<dbReference type="Gene3D" id="3.40.50.970">
    <property type="match status" value="2"/>
</dbReference>
<dbReference type="FunFam" id="3.40.50.970:FF:000007">
    <property type="entry name" value="Acetolactate synthase"/>
    <property type="match status" value="1"/>
</dbReference>
<dbReference type="CDD" id="cd02010">
    <property type="entry name" value="TPP_ALS"/>
    <property type="match status" value="1"/>
</dbReference>
<dbReference type="Pfam" id="PF02776">
    <property type="entry name" value="TPP_enzyme_N"/>
    <property type="match status" value="1"/>
</dbReference>
<keyword evidence="8" id="KW-0028">Amino-acid biosynthesis</keyword>
<dbReference type="Gene3D" id="3.40.50.1220">
    <property type="entry name" value="TPP-binding domain"/>
    <property type="match status" value="1"/>
</dbReference>
<keyword evidence="15" id="KW-1185">Reference proteome</keyword>
<feature type="domain" description="Thiamine pyrophosphate enzyme central" evidence="11">
    <location>
        <begin position="216"/>
        <end position="350"/>
    </location>
</feature>
<keyword evidence="8" id="KW-0100">Branched-chain amino acid biosynthesis</keyword>
<comment type="pathway">
    <text evidence="2">Amino-acid biosynthesis; L-valine biosynthesis; L-valine from pyruvate: step 1/4.</text>
</comment>
<dbReference type="KEGG" id="mfre:EXE63_27870"/>
<dbReference type="Proteomes" id="UP000501849">
    <property type="component" value="Chromosome"/>
</dbReference>
<dbReference type="EMBL" id="CP038799">
    <property type="protein sequence ID" value="QIV84268.1"/>
    <property type="molecule type" value="Genomic_DNA"/>
</dbReference>
<dbReference type="InterPro" id="IPR029035">
    <property type="entry name" value="DHS-like_NAD/FAD-binding_dom"/>
</dbReference>
<evidence type="ECO:0000313" key="14">
    <source>
        <dbReference type="EMBL" id="QIV84268.1"/>
    </source>
</evidence>
<dbReference type="GO" id="GO:0000287">
    <property type="term" value="F:magnesium ion binding"/>
    <property type="evidence" value="ECO:0007669"/>
    <property type="project" value="InterPro"/>
</dbReference>
<evidence type="ECO:0000256" key="10">
    <source>
        <dbReference type="RuleBase" id="RU362132"/>
    </source>
</evidence>
<organism evidence="14 15">
    <name type="scientific">Mycolicibacterium frederiksbergense</name>
    <dbReference type="NCBI Taxonomy" id="117567"/>
    <lineage>
        <taxon>Bacteria</taxon>
        <taxon>Bacillati</taxon>
        <taxon>Actinomycetota</taxon>
        <taxon>Actinomycetes</taxon>
        <taxon>Mycobacteriales</taxon>
        <taxon>Mycobacteriaceae</taxon>
        <taxon>Mycolicibacterium</taxon>
    </lineage>
</organism>
<feature type="domain" description="Thiamine pyrophosphate enzyme TPP-binding" evidence="12">
    <location>
        <begin position="408"/>
        <end position="553"/>
    </location>
</feature>
<dbReference type="InterPro" id="IPR012001">
    <property type="entry name" value="Thiamin_PyroP_enz_TPP-bd_dom"/>
</dbReference>
<dbReference type="GO" id="GO:0009099">
    <property type="term" value="P:L-valine biosynthetic process"/>
    <property type="evidence" value="ECO:0007669"/>
    <property type="project" value="UniProtKB-UniPathway"/>
</dbReference>
<dbReference type="SUPFAM" id="SSF52518">
    <property type="entry name" value="Thiamin diphosphate-binding fold (THDP-binding)"/>
    <property type="match status" value="2"/>
</dbReference>
<evidence type="ECO:0000259" key="12">
    <source>
        <dbReference type="Pfam" id="PF02775"/>
    </source>
</evidence>
<evidence type="ECO:0000256" key="9">
    <source>
        <dbReference type="ARBA" id="ARBA00048670"/>
    </source>
</evidence>
<dbReference type="GO" id="GO:0003984">
    <property type="term" value="F:acetolactate synthase activity"/>
    <property type="evidence" value="ECO:0007669"/>
    <property type="project" value="UniProtKB-EC"/>
</dbReference>
<evidence type="ECO:0000256" key="8">
    <source>
        <dbReference type="ARBA" id="ARBA00023304"/>
    </source>
</evidence>
<evidence type="ECO:0000256" key="5">
    <source>
        <dbReference type="ARBA" id="ARBA00022630"/>
    </source>
</evidence>
<evidence type="ECO:0000256" key="7">
    <source>
        <dbReference type="ARBA" id="ARBA00023052"/>
    </source>
</evidence>
<dbReference type="GO" id="GO:0030976">
    <property type="term" value="F:thiamine pyrophosphate binding"/>
    <property type="evidence" value="ECO:0007669"/>
    <property type="project" value="InterPro"/>
</dbReference>
<dbReference type="PANTHER" id="PTHR18968:SF129">
    <property type="entry name" value="ACETOLACTATE SYNTHASE"/>
    <property type="match status" value="1"/>
</dbReference>
<dbReference type="EC" id="2.2.1.6" evidence="4"/>
<dbReference type="Pfam" id="PF00205">
    <property type="entry name" value="TPP_enzyme_M"/>
    <property type="match status" value="1"/>
</dbReference>
<keyword evidence="7 10" id="KW-0786">Thiamine pyrophosphate</keyword>
<dbReference type="GO" id="GO:0005948">
    <property type="term" value="C:acetolactate synthase complex"/>
    <property type="evidence" value="ECO:0007669"/>
    <property type="project" value="TreeGrafter"/>
</dbReference>
<evidence type="ECO:0000256" key="4">
    <source>
        <dbReference type="ARBA" id="ARBA00013145"/>
    </source>
</evidence>
<dbReference type="InterPro" id="IPR012000">
    <property type="entry name" value="Thiamin_PyroP_enz_cen_dom"/>
</dbReference>
<dbReference type="SUPFAM" id="SSF52467">
    <property type="entry name" value="DHS-like NAD/FAD-binding domain"/>
    <property type="match status" value="1"/>
</dbReference>
<comment type="catalytic activity">
    <reaction evidence="9">
        <text>2 pyruvate + H(+) = (2S)-2-acetolactate + CO2</text>
        <dbReference type="Rhea" id="RHEA:25249"/>
        <dbReference type="ChEBI" id="CHEBI:15361"/>
        <dbReference type="ChEBI" id="CHEBI:15378"/>
        <dbReference type="ChEBI" id="CHEBI:16526"/>
        <dbReference type="ChEBI" id="CHEBI:58476"/>
        <dbReference type="EC" id="2.2.1.6"/>
    </reaction>
</comment>
<proteinExistence type="inferred from homology"/>
<evidence type="ECO:0000256" key="2">
    <source>
        <dbReference type="ARBA" id="ARBA00005025"/>
    </source>
</evidence>
<dbReference type="InterPro" id="IPR045229">
    <property type="entry name" value="TPP_enz"/>
</dbReference>
<feature type="domain" description="Thiamine pyrophosphate enzyme N-terminal TPP-binding" evidence="13">
    <location>
        <begin position="30"/>
        <end position="144"/>
    </location>
</feature>
<dbReference type="UniPathway" id="UPA00047">
    <property type="reaction ID" value="UER00055"/>
</dbReference>
<keyword evidence="6" id="KW-0274">FAD</keyword>
<evidence type="ECO:0000256" key="3">
    <source>
        <dbReference type="ARBA" id="ARBA00007812"/>
    </source>
</evidence>
<dbReference type="NCBIfam" id="NF006187">
    <property type="entry name" value="PRK08322.1"/>
    <property type="match status" value="1"/>
</dbReference>
<evidence type="ECO:0000259" key="13">
    <source>
        <dbReference type="Pfam" id="PF02776"/>
    </source>
</evidence>
<dbReference type="Pfam" id="PF02775">
    <property type="entry name" value="TPP_enzyme_C"/>
    <property type="match status" value="1"/>
</dbReference>
<keyword evidence="5" id="KW-0285">Flavoprotein</keyword>
<accession>A0A6H0SA81</accession>
<dbReference type="InterPro" id="IPR011766">
    <property type="entry name" value="TPP_enzyme_TPP-bd"/>
</dbReference>
<dbReference type="PANTHER" id="PTHR18968">
    <property type="entry name" value="THIAMINE PYROPHOSPHATE ENZYMES"/>
    <property type="match status" value="1"/>
</dbReference>
<evidence type="ECO:0000256" key="6">
    <source>
        <dbReference type="ARBA" id="ARBA00022827"/>
    </source>
</evidence>
<reference evidence="14 15" key="1">
    <citation type="submission" date="2019-04" db="EMBL/GenBank/DDBJ databases">
        <title>Draft, Whole-Genome Sequence of the Anthracene-degrading Mycobacterium frederiksbergense LB501T, Isolated from a Polycyclic Aromatic Hydrocarbon (PAH)-Contaminated Soil.</title>
        <authorList>
            <person name="Augelletti F."/>
        </authorList>
    </citation>
    <scope>NUCLEOTIDE SEQUENCE [LARGE SCALE GENOMIC DNA]</scope>
    <source>
        <strain evidence="14 15">LB 501T</strain>
    </source>
</reference>
<dbReference type="UniPathway" id="UPA00049">
    <property type="reaction ID" value="UER00059"/>
</dbReference>
<dbReference type="CDD" id="cd07035">
    <property type="entry name" value="TPP_PYR_POX_like"/>
    <property type="match status" value="1"/>
</dbReference>
<sequence>MVRPGRIAVATPSGDCGLWLAEVVSDAGRTTAELIVECLENEGVTHVFGIPGEENILLIEALSRSSIEYVLTRHEQGASFMAEVYGRLTGKAGVCSATLGPGAINLLLGVADATTNSTPVLALSAQVGMRRSYKESHQSVDLVSMFAPVTKWSALVATPGSVPEMVRKAFKLAQTERPGAVYLAVPEDVEDAAAPADTTALRINVPRPDDPSEKQIARAAAILNSARNPVLLAGHGAARGGASAAVRRFAETLGMPVATTFHGKGVMPDDHPLALGAVGFMRHDYANFGFDQADVIVAAGYELQEFDPVRINPRGDTKIIHVHRFPAEVDVHYDVAVGLHADIGQCLDALAAAADRDELYSSGQERIRGLLAEELDRGRADDSFPLTPARIVADTRAALAREDIALVDTGALKMWMARLYPTYEPNTCLISNGLSTMGWTVPGAIAAKIARPSANILVATGDGSFLMNSQEIETALRVGTPMVILIWVDDAYGLISWKMDLEIGHNVDTRFGNPDFVAYAESFGATGHRISSAGELLPTLREALSADTVSVIACPVDYSANSALIAALGELDESWS</sequence>